<evidence type="ECO:0000313" key="8">
    <source>
        <dbReference type="Proteomes" id="UP000262954"/>
    </source>
</evidence>
<feature type="domain" description="TonB-dependent receptor plug" evidence="5">
    <location>
        <begin position="141"/>
        <end position="220"/>
    </location>
</feature>
<dbReference type="PANTHER" id="PTHR40980:SF4">
    <property type="entry name" value="TONB-DEPENDENT RECEPTOR-LIKE BETA-BARREL DOMAIN-CONTAINING PROTEIN"/>
    <property type="match status" value="1"/>
</dbReference>
<comment type="subcellular location">
    <subcellularLocation>
        <location evidence="1">Cell outer membrane</location>
    </subcellularLocation>
</comment>
<evidence type="ECO:0000256" key="3">
    <source>
        <dbReference type="ARBA" id="ARBA00023237"/>
    </source>
</evidence>
<evidence type="ECO:0000256" key="1">
    <source>
        <dbReference type="ARBA" id="ARBA00004442"/>
    </source>
</evidence>
<evidence type="ECO:0000256" key="2">
    <source>
        <dbReference type="ARBA" id="ARBA00023136"/>
    </source>
</evidence>
<keyword evidence="2" id="KW-0472">Membrane</keyword>
<dbReference type="InterPro" id="IPR008969">
    <property type="entry name" value="CarboxyPept-like_regulatory"/>
</dbReference>
<dbReference type="Proteomes" id="UP000262954">
    <property type="component" value="Unassembled WGS sequence"/>
</dbReference>
<dbReference type="Gene3D" id="2.170.130.10">
    <property type="entry name" value="TonB-dependent receptor, plug domain"/>
    <property type="match status" value="1"/>
</dbReference>
<dbReference type="SUPFAM" id="SSF49464">
    <property type="entry name" value="Carboxypeptidase regulatory domain-like"/>
    <property type="match status" value="1"/>
</dbReference>
<dbReference type="GO" id="GO:0009279">
    <property type="term" value="C:cell outer membrane"/>
    <property type="evidence" value="ECO:0007669"/>
    <property type="project" value="UniProtKB-SubCell"/>
</dbReference>
<organism evidence="7 8">
    <name type="scientific">Coprobacter fastidiosus</name>
    <dbReference type="NCBI Taxonomy" id="1099853"/>
    <lineage>
        <taxon>Bacteria</taxon>
        <taxon>Pseudomonadati</taxon>
        <taxon>Bacteroidota</taxon>
        <taxon>Bacteroidia</taxon>
        <taxon>Bacteroidales</taxon>
        <taxon>Barnesiellaceae</taxon>
        <taxon>Coprobacter</taxon>
    </lineage>
</organism>
<comment type="caution">
    <text evidence="7">The sequence shown here is derived from an EMBL/GenBank/DDBJ whole genome shotgun (WGS) entry which is preliminary data.</text>
</comment>
<feature type="domain" description="Outer membrane protein beta-barrel" evidence="6">
    <location>
        <begin position="375"/>
        <end position="786"/>
    </location>
</feature>
<dbReference type="AlphaFoldDB" id="A0A354M2I5"/>
<evidence type="ECO:0000259" key="5">
    <source>
        <dbReference type="Pfam" id="PF07715"/>
    </source>
</evidence>
<dbReference type="InterPro" id="IPR012910">
    <property type="entry name" value="Plug_dom"/>
</dbReference>
<dbReference type="EMBL" id="DNWC01000090">
    <property type="protein sequence ID" value="HBJ08724.1"/>
    <property type="molecule type" value="Genomic_DNA"/>
</dbReference>
<dbReference type="InterPro" id="IPR041700">
    <property type="entry name" value="OMP_b-brl_3"/>
</dbReference>
<evidence type="ECO:0000256" key="4">
    <source>
        <dbReference type="SAM" id="MobiDB-lite"/>
    </source>
</evidence>
<dbReference type="Gene3D" id="2.40.170.20">
    <property type="entry name" value="TonB-dependent receptor, beta-barrel domain"/>
    <property type="match status" value="1"/>
</dbReference>
<dbReference type="Pfam" id="PF14905">
    <property type="entry name" value="OMP_b-brl_3"/>
    <property type="match status" value="1"/>
</dbReference>
<gene>
    <name evidence="7" type="ORF">DDY73_06930</name>
</gene>
<keyword evidence="7" id="KW-0675">Receptor</keyword>
<dbReference type="Gene3D" id="2.60.40.1120">
    <property type="entry name" value="Carboxypeptidase-like, regulatory domain"/>
    <property type="match status" value="1"/>
</dbReference>
<accession>A0A354M2I5</accession>
<proteinExistence type="predicted"/>
<feature type="region of interest" description="Disordered" evidence="4">
    <location>
        <begin position="790"/>
        <end position="816"/>
    </location>
</feature>
<sequence length="816" mass="92393">MKKYLLSVVFVWVTIATLSAATIKGRLIDNETKQIIDFATVSLFNKSSKTPMKTVTTDEKGAFSIPNVKNGSYTLRISFVGYKTLEFPVFVTSKTPIVDLKTLQLSTDAKSLKAVEVIGQKSQMRFEVDKKVFDVDQNISAAGGSASEALQNIPSVDVDNEGNISLRNNSNVEVWINGKPSGLTADNRAQILEQMPAGSIESIEVITNPSSKYSPEGSAGIINLVLKKDRKAGYYGSVSVGANTFGGVNGSGNINYNSSKVDAYANIGIRYMQFNNSSDTYRESWQGNDTTILNQKNKGDMDRIGVFLRGGATYHVTRKDDIGLSFMGMFGGGDSRTTLTSRDGLGALTRERWSDEDGTHNNWGVTLDYTHLFGKNHDLRLYANYFQMNWNETNDFTQNSLVKDVWLKSAQKQDENNSHQRWEFQADYSNQISDRFKIEAGYKGNINSRGDDVYTLEGPDMENLKPQEALNNDFTYKENIQALYGTFSGKIDNFSFQAGLRGEYMRYKTESRPWNAQAPDRTREYWHLYPSLFLSYSLPKGNELQVNYTSRVNRPRGRQINAFRNVTDSTSISYGNPNLNPEFAHAIELNYIKNWDAHTLSASLYYRKTNDVIQQVRYFEEPVMYSTYENVTKMQNAGLELVAKNRLFKYLNLTTTVNMYYQQLNDFDYTYVDNSGVASTMHYDGENNFTWNARIMANLILPKNFSAQVTGNYNAKQLIAQGERRPNYSLDAGIRKSFFSRKFSIALSGRDLLDSRGRKNISWGDNFYQESHSRWGGRSVNLTLTYMFGKNGNNKPKPGKRPDNNGMDYEGEMMDF</sequence>
<dbReference type="Pfam" id="PF13620">
    <property type="entry name" value="CarboxypepD_reg"/>
    <property type="match status" value="1"/>
</dbReference>
<evidence type="ECO:0000259" key="6">
    <source>
        <dbReference type="Pfam" id="PF14905"/>
    </source>
</evidence>
<reference evidence="7 8" key="1">
    <citation type="journal article" date="2018" name="Nat. Biotechnol.">
        <title>A standardized bacterial taxonomy based on genome phylogeny substantially revises the tree of life.</title>
        <authorList>
            <person name="Parks D.H."/>
            <person name="Chuvochina M."/>
            <person name="Waite D.W."/>
            <person name="Rinke C."/>
            <person name="Skarshewski A."/>
            <person name="Chaumeil P.A."/>
            <person name="Hugenholtz P."/>
        </authorList>
    </citation>
    <scope>NUCLEOTIDE SEQUENCE [LARGE SCALE GENOMIC DNA]</scope>
    <source>
        <strain evidence="7">UBA11482</strain>
    </source>
</reference>
<name>A0A354M2I5_9BACT</name>
<dbReference type="SUPFAM" id="SSF56935">
    <property type="entry name" value="Porins"/>
    <property type="match status" value="1"/>
</dbReference>
<keyword evidence="3" id="KW-0998">Cell outer membrane</keyword>
<dbReference type="InterPro" id="IPR036942">
    <property type="entry name" value="Beta-barrel_TonB_sf"/>
</dbReference>
<dbReference type="InterPro" id="IPR037066">
    <property type="entry name" value="Plug_dom_sf"/>
</dbReference>
<protein>
    <submittedName>
        <fullName evidence="7">TonB-dependent receptor</fullName>
    </submittedName>
</protein>
<dbReference type="Pfam" id="PF07715">
    <property type="entry name" value="Plug"/>
    <property type="match status" value="1"/>
</dbReference>
<evidence type="ECO:0000313" key="7">
    <source>
        <dbReference type="EMBL" id="HBJ08724.1"/>
    </source>
</evidence>
<dbReference type="PANTHER" id="PTHR40980">
    <property type="entry name" value="PLUG DOMAIN-CONTAINING PROTEIN"/>
    <property type="match status" value="1"/>
</dbReference>